<name>A0A7H0GXV6_9BACT</name>
<feature type="signal peptide" evidence="2">
    <location>
        <begin position="1"/>
        <end position="23"/>
    </location>
</feature>
<protein>
    <submittedName>
        <fullName evidence="3">Uncharacterized protein</fullName>
    </submittedName>
</protein>
<dbReference type="RefSeq" id="WP_187733345.1">
    <property type="nucleotide sequence ID" value="NZ_BMFN01000001.1"/>
</dbReference>
<dbReference type="Proteomes" id="UP000516093">
    <property type="component" value="Chromosome"/>
</dbReference>
<proteinExistence type="predicted"/>
<feature type="compositionally biased region" description="Pro residues" evidence="1">
    <location>
        <begin position="307"/>
        <end position="317"/>
    </location>
</feature>
<evidence type="ECO:0000313" key="3">
    <source>
        <dbReference type="EMBL" id="QNP53122.1"/>
    </source>
</evidence>
<accession>A0A7H0GXV6</accession>
<dbReference type="EMBL" id="CP060784">
    <property type="protein sequence ID" value="QNP53122.1"/>
    <property type="molecule type" value="Genomic_DNA"/>
</dbReference>
<evidence type="ECO:0000256" key="2">
    <source>
        <dbReference type="SAM" id="SignalP"/>
    </source>
</evidence>
<keyword evidence="2" id="KW-0732">Signal</keyword>
<evidence type="ECO:0000256" key="1">
    <source>
        <dbReference type="SAM" id="MobiDB-lite"/>
    </source>
</evidence>
<gene>
    <name evidence="3" type="ORF">H9L05_05545</name>
</gene>
<dbReference type="AlphaFoldDB" id="A0A7H0GXV6"/>
<organism evidence="3 4">
    <name type="scientific">Hymenobacter qilianensis</name>
    <dbReference type="NCBI Taxonomy" id="1385715"/>
    <lineage>
        <taxon>Bacteria</taxon>
        <taxon>Pseudomonadati</taxon>
        <taxon>Bacteroidota</taxon>
        <taxon>Cytophagia</taxon>
        <taxon>Cytophagales</taxon>
        <taxon>Hymenobacteraceae</taxon>
        <taxon>Hymenobacter</taxon>
    </lineage>
</organism>
<feature type="chain" id="PRO_5028990453" evidence="2">
    <location>
        <begin position="24"/>
        <end position="511"/>
    </location>
</feature>
<keyword evidence="4" id="KW-1185">Reference proteome</keyword>
<dbReference type="KEGG" id="hqi:H9L05_05545"/>
<feature type="compositionally biased region" description="Low complexity" evidence="1">
    <location>
        <begin position="292"/>
        <end position="306"/>
    </location>
</feature>
<sequence>MKILPRFATLLLGIALFASNANAQTQLGQPTLDEAKTQIWCATARFVYEDTGVPELKSTLRCDGSLQAFENSIKADKQSVYSRLYKPLEGRGAIYNGLTTDPARLTKLTTEIINRLKNPARTNDPVRMQRLTALETGLKSFVQNGTPLGDTGADLVAQEAADTASLADTTVDSDVGVALPTGTSVSSPRTYAAESTMSKLFAPIALVFSLLSLVLFALQRSHIKALNARAERHRAALEAVKLAMPSDSPSLKKLTPELQREIEKVVEQRVATALAQTKPAAQNLPPRPAAPAPQAQNRPPVATAPSAPTPPPAPARPVAPVAAAPAPPPAPQQAVPVPPAPAPTYTAPAPMAEAQVAPPAPVIPAGPPAAAPRDDFDSLVPPVQLPTPDNWSVAPLLNKPENQPTQPTRYYVKVPVNGGFSEYDLQEQPQHDSIYEIKVDAQRPERATFRVTSNTAVHAYAIQSAQYSLREACRYQQPSTPVSRIVTDEEGTLFKSNGAWQIEQKAAIHFE</sequence>
<evidence type="ECO:0000313" key="4">
    <source>
        <dbReference type="Proteomes" id="UP000516093"/>
    </source>
</evidence>
<feature type="compositionally biased region" description="Pro residues" evidence="1">
    <location>
        <begin position="325"/>
        <end position="342"/>
    </location>
</feature>
<reference evidence="3 4" key="1">
    <citation type="submission" date="2020-08" db="EMBL/GenBank/DDBJ databases">
        <title>Genome sequence of Hymenobacter qilianensis JCM 19763T.</title>
        <authorList>
            <person name="Hyun D.-W."/>
            <person name="Bae J.-W."/>
        </authorList>
    </citation>
    <scope>NUCLEOTIDE SEQUENCE [LARGE SCALE GENOMIC DNA]</scope>
    <source>
        <strain evidence="3 4">JCM 19763</strain>
    </source>
</reference>
<feature type="region of interest" description="Disordered" evidence="1">
    <location>
        <begin position="276"/>
        <end position="342"/>
    </location>
</feature>